<dbReference type="InterPro" id="IPR009078">
    <property type="entry name" value="Ferritin-like_SF"/>
</dbReference>
<evidence type="ECO:0000256" key="2">
    <source>
        <dbReference type="SAM" id="SignalP"/>
    </source>
</evidence>
<evidence type="ECO:0008006" key="5">
    <source>
        <dbReference type="Google" id="ProtNLM"/>
    </source>
</evidence>
<reference evidence="3 4" key="1">
    <citation type="journal article" date="2015" name="Fungal Genet. Biol.">
        <title>Evolution of novel wood decay mechanisms in Agaricales revealed by the genome sequences of Fistulina hepatica and Cylindrobasidium torrendii.</title>
        <authorList>
            <person name="Floudas D."/>
            <person name="Held B.W."/>
            <person name="Riley R."/>
            <person name="Nagy L.G."/>
            <person name="Koehler G."/>
            <person name="Ransdell A.S."/>
            <person name="Younus H."/>
            <person name="Chow J."/>
            <person name="Chiniquy J."/>
            <person name="Lipzen A."/>
            <person name="Tritt A."/>
            <person name="Sun H."/>
            <person name="Haridas S."/>
            <person name="LaButti K."/>
            <person name="Ohm R.A."/>
            <person name="Kues U."/>
            <person name="Blanchette R.A."/>
            <person name="Grigoriev I.V."/>
            <person name="Minto R.E."/>
            <person name="Hibbett D.S."/>
        </authorList>
    </citation>
    <scope>NUCLEOTIDE SEQUENCE [LARGE SCALE GENOMIC DNA]</scope>
    <source>
        <strain evidence="3 4">FP15055 ss-10</strain>
    </source>
</reference>
<feature type="compositionally biased region" description="Low complexity" evidence="1">
    <location>
        <begin position="289"/>
        <end position="305"/>
    </location>
</feature>
<evidence type="ECO:0000256" key="1">
    <source>
        <dbReference type="SAM" id="MobiDB-lite"/>
    </source>
</evidence>
<name>A0A0D7BA16_9AGAR</name>
<accession>A0A0D7BA16</accession>
<dbReference type="OrthoDB" id="1001765at2759"/>
<dbReference type="SUPFAM" id="SSF47240">
    <property type="entry name" value="Ferritin-like"/>
    <property type="match status" value="1"/>
</dbReference>
<protein>
    <recommendedName>
        <fullName evidence="5">Ferritin-like domain-containing protein</fullName>
    </recommendedName>
</protein>
<dbReference type="Proteomes" id="UP000054007">
    <property type="component" value="Unassembled WGS sequence"/>
</dbReference>
<dbReference type="STRING" id="1314674.A0A0D7BA16"/>
<dbReference type="EMBL" id="KN880557">
    <property type="protein sequence ID" value="KIY66361.1"/>
    <property type="molecule type" value="Genomic_DNA"/>
</dbReference>
<evidence type="ECO:0000313" key="4">
    <source>
        <dbReference type="Proteomes" id="UP000054007"/>
    </source>
</evidence>
<dbReference type="PANTHER" id="PTHR38705:SF1">
    <property type="entry name" value="PROTEIN RDS1"/>
    <property type="match status" value="1"/>
</dbReference>
<dbReference type="Pfam" id="PF13668">
    <property type="entry name" value="Ferritin_2"/>
    <property type="match status" value="1"/>
</dbReference>
<evidence type="ECO:0000313" key="3">
    <source>
        <dbReference type="EMBL" id="KIY66361.1"/>
    </source>
</evidence>
<keyword evidence="2" id="KW-0732">Signal</keyword>
<feature type="signal peptide" evidence="2">
    <location>
        <begin position="1"/>
        <end position="15"/>
    </location>
</feature>
<dbReference type="AlphaFoldDB" id="A0A0D7BA16"/>
<feature type="chain" id="PRO_5012926720" description="Ferritin-like domain-containing protein" evidence="2">
    <location>
        <begin position="16"/>
        <end position="351"/>
    </location>
</feature>
<dbReference type="CDD" id="cd00657">
    <property type="entry name" value="Ferritin_like"/>
    <property type="match status" value="1"/>
</dbReference>
<dbReference type="PANTHER" id="PTHR38705">
    <property type="entry name" value="PROTEIN RDS1"/>
    <property type="match status" value="1"/>
</dbReference>
<feature type="region of interest" description="Disordered" evidence="1">
    <location>
        <begin position="289"/>
        <end position="329"/>
    </location>
</feature>
<proteinExistence type="predicted"/>
<gene>
    <name evidence="3" type="ORF">CYLTODRAFT_463573</name>
</gene>
<sequence>MKSFAALSILSLVSATPLVQRADEIDDATVLNYALTLEHLENAFYSGALSKFDDKAFTDAGLPASARPLFEQIGAHEQAHVDFLSKALADKATKPCTYDFKYNNPKEFAAVAQILEGVGVSAYAGAAQYIKNPDYLTAAAVVLSTEARHASWVASAVNDVQPWSGALDVPLTLNEVYSLASSFITGCPSDNPALPVKAFPAVTVTPAAPSAGDEVSVAFNGLADGMTAVFLTGLAPEFANITNGKVTIPANLNGTVYMVINKDGQQVVSDDNTAAGPAVFQFQQAIAGSSSSGNSSGSTSSSTMSDQDDTPSYPTQFGDNGKYRNTISSSRAGAGRPFWTSMPLFRLALGK</sequence>
<organism evidence="3 4">
    <name type="scientific">Cylindrobasidium torrendii FP15055 ss-10</name>
    <dbReference type="NCBI Taxonomy" id="1314674"/>
    <lineage>
        <taxon>Eukaryota</taxon>
        <taxon>Fungi</taxon>
        <taxon>Dikarya</taxon>
        <taxon>Basidiomycota</taxon>
        <taxon>Agaricomycotina</taxon>
        <taxon>Agaricomycetes</taxon>
        <taxon>Agaricomycetidae</taxon>
        <taxon>Agaricales</taxon>
        <taxon>Marasmiineae</taxon>
        <taxon>Physalacriaceae</taxon>
        <taxon>Cylindrobasidium</taxon>
    </lineage>
</organism>
<keyword evidence="4" id="KW-1185">Reference proteome</keyword>
<feature type="compositionally biased region" description="Polar residues" evidence="1">
    <location>
        <begin position="313"/>
        <end position="329"/>
    </location>
</feature>
<dbReference type="InterPro" id="IPR039254">
    <property type="entry name" value="Rds1"/>
</dbReference>